<sequence length="162" mass="17218">MNIHSLMLRCSVAMVLALGSTLAYADNMMFSGTLNDSPPCIINNSGTILVNFGNDVLTSRVDGTEYMQTVTYTLNCNAAVNNALKMTIKGNGAGFDNNVLSTNNSSLGIKLLRNDQALALNSTFNFSYPTIPVLKAVPVKATGTTLSPGAFYGTATMVVEYQ</sequence>
<dbReference type="InterPro" id="IPR036937">
    <property type="entry name" value="Adhesion_dom_fimbrial_sf"/>
</dbReference>
<dbReference type="SUPFAM" id="SSF49401">
    <property type="entry name" value="Bacterial adhesins"/>
    <property type="match status" value="1"/>
</dbReference>
<feature type="chain" id="PRO_5005220323" evidence="1">
    <location>
        <begin position="26"/>
        <end position="162"/>
    </location>
</feature>
<protein>
    <submittedName>
        <fullName evidence="3">Exported pilin protein</fullName>
    </submittedName>
</protein>
<evidence type="ECO:0000259" key="2">
    <source>
        <dbReference type="Pfam" id="PF00419"/>
    </source>
</evidence>
<dbReference type="InterPro" id="IPR008966">
    <property type="entry name" value="Adhesion_dom_sf"/>
</dbReference>
<name>A0A0H5LTC8_YERIN</name>
<evidence type="ECO:0000313" key="4">
    <source>
        <dbReference type="Proteomes" id="UP000043316"/>
    </source>
</evidence>
<dbReference type="GO" id="GO:0007155">
    <property type="term" value="P:cell adhesion"/>
    <property type="evidence" value="ECO:0007669"/>
    <property type="project" value="InterPro"/>
</dbReference>
<organism evidence="3 4">
    <name type="scientific">Yersinia intermedia</name>
    <dbReference type="NCBI Taxonomy" id="631"/>
    <lineage>
        <taxon>Bacteria</taxon>
        <taxon>Pseudomonadati</taxon>
        <taxon>Pseudomonadota</taxon>
        <taxon>Gammaproteobacteria</taxon>
        <taxon>Enterobacterales</taxon>
        <taxon>Yersiniaceae</taxon>
        <taxon>Yersinia</taxon>
    </lineage>
</organism>
<feature type="domain" description="Fimbrial-type adhesion" evidence="2">
    <location>
        <begin position="30"/>
        <end position="162"/>
    </location>
</feature>
<evidence type="ECO:0000313" key="3">
    <source>
        <dbReference type="EMBL" id="CRY54403.1"/>
    </source>
</evidence>
<dbReference type="InterPro" id="IPR000259">
    <property type="entry name" value="Adhesion_dom_fimbrial"/>
</dbReference>
<dbReference type="Gene3D" id="2.60.40.1090">
    <property type="entry name" value="Fimbrial-type adhesion domain"/>
    <property type="match status" value="1"/>
</dbReference>
<dbReference type="GeneID" id="61815592"/>
<feature type="signal peptide" evidence="1">
    <location>
        <begin position="1"/>
        <end position="25"/>
    </location>
</feature>
<evidence type="ECO:0000256" key="1">
    <source>
        <dbReference type="SAM" id="SignalP"/>
    </source>
</evidence>
<dbReference type="Pfam" id="PF00419">
    <property type="entry name" value="Fimbrial"/>
    <property type="match status" value="1"/>
</dbReference>
<dbReference type="GO" id="GO:0009289">
    <property type="term" value="C:pilus"/>
    <property type="evidence" value="ECO:0007669"/>
    <property type="project" value="InterPro"/>
</dbReference>
<dbReference type="RefSeq" id="WP_019210967.1">
    <property type="nucleotide sequence ID" value="NZ_CWJI01000002.1"/>
</dbReference>
<reference evidence="4" key="1">
    <citation type="submission" date="2015-03" db="EMBL/GenBank/DDBJ databases">
        <authorList>
            <consortium name="Pathogen Informatics"/>
        </authorList>
    </citation>
    <scope>NUCLEOTIDE SEQUENCE [LARGE SCALE GENOMIC DNA]</scope>
    <source>
        <strain evidence="4">R148</strain>
    </source>
</reference>
<proteinExistence type="predicted"/>
<accession>A0A0H5LTC8</accession>
<dbReference type="AlphaFoldDB" id="A0A0H5LTC8"/>
<keyword evidence="1" id="KW-0732">Signal</keyword>
<dbReference type="Proteomes" id="UP000043316">
    <property type="component" value="Unassembled WGS sequence"/>
</dbReference>
<gene>
    <name evidence="3" type="primary">mrfF_1</name>
    <name evidence="3" type="ORF">ERS008476_01324</name>
</gene>
<dbReference type="EMBL" id="CWJI01000002">
    <property type="protein sequence ID" value="CRY54403.1"/>
    <property type="molecule type" value="Genomic_DNA"/>
</dbReference>